<feature type="region of interest" description="Disordered" evidence="12">
    <location>
        <begin position="43"/>
        <end position="90"/>
    </location>
</feature>
<evidence type="ECO:0000256" key="6">
    <source>
        <dbReference type="ARBA" id="ARBA00023077"/>
    </source>
</evidence>
<evidence type="ECO:0000313" key="16">
    <source>
        <dbReference type="Proteomes" id="UP001314635"/>
    </source>
</evidence>
<dbReference type="InterPro" id="IPR039426">
    <property type="entry name" value="TonB-dep_rcpt-like"/>
</dbReference>
<dbReference type="SUPFAM" id="SSF56935">
    <property type="entry name" value="Porins"/>
    <property type="match status" value="1"/>
</dbReference>
<evidence type="ECO:0000256" key="4">
    <source>
        <dbReference type="ARBA" id="ARBA00022452"/>
    </source>
</evidence>
<dbReference type="Pfam" id="PF00593">
    <property type="entry name" value="TonB_dep_Rec_b-barrel"/>
    <property type="match status" value="1"/>
</dbReference>
<keyword evidence="4 10" id="KW-1134">Transmembrane beta strand</keyword>
<dbReference type="PROSITE" id="PS52016">
    <property type="entry name" value="TONB_DEPENDENT_REC_3"/>
    <property type="match status" value="1"/>
</dbReference>
<accession>A0ABS5G7I1</accession>
<dbReference type="EMBL" id="JAFCLK010000012">
    <property type="protein sequence ID" value="MBR1137019.1"/>
    <property type="molecule type" value="Genomic_DNA"/>
</dbReference>
<dbReference type="NCBIfam" id="TIGR01783">
    <property type="entry name" value="TonB-siderophor"/>
    <property type="match status" value="1"/>
</dbReference>
<name>A0ABS5G7I1_9BRAD</name>
<evidence type="ECO:0000256" key="7">
    <source>
        <dbReference type="ARBA" id="ARBA00023136"/>
    </source>
</evidence>
<sequence length="786" mass="84205">MACRDTGANARRLILLAAVSTIALTLDPGGVRPLFAQTQLPDVTVDAPKQKPRQSVQRAQASPSRAVQRRAETRNRPPPTTAPVPYVTPSTGTIGAPPAPYAGGQVASGGGLGLLGNRGVMNTPFNQTSFTAQLMQNQQARTIRDVLINDPSVRVTQAAGGGADGLFIRGFFYDSGDYALNGLAGIAPYYSTGANFIERVELLKGPSALLNGMTVGGTGASSGGAVGGSVNLITKHAPDVDITQLTGTYASKSQFGEQIDVSRRYGEHKEWGVRLNSSYSNGNTPWNRQTDELGNVALGLDYRGENARLAVDIGYQADNLKPPLRFFGVGAVTQIPDPPKAGLNFQVPWAYYAPTDFFTTVKGEVDLSDRITAYASFGYHDSNINYSYPSPTLNSNAGALSAVPGQGKETYETFAGEAGVRVKVDTGPVNHAINVGYSIVDRTYNQRVLWPVSRPGAATAAAAGAISTSWNLYTEPVNAPAPNYNYVRLNQMTGVDLWSVGVSDTMSLFNDRLQFVVGARRQTAGTEVTDYVAAANSRPFKDASVWTPAYAVIVKPVDRVSLYANYVEGLQTPVIVPGTFANGGTVFPPTSTKQTETGIKVDFGRITTTASLFDISQRNAITVVSGSSSTQQLDGMQRNRGAEFNIFGEITPEFRVLGGVTYIHAVQEKTTNGTYDGKRAIGVPQLAVNLGAEWDTPFVRDLTLTGRVIYTSAQYVNQANTLSLPDWTRVDLGARYTFTSPWNGKPIVVRASVENVFNKAYWASAYSGVITLGAPRTYLVSTTFNF</sequence>
<reference evidence="16" key="1">
    <citation type="journal article" date="2021" name="ISME J.">
        <title>Evolutionary origin and ecological implication of a unique nif island in free-living Bradyrhizobium lineages.</title>
        <authorList>
            <person name="Tao J."/>
        </authorList>
    </citation>
    <scope>NUCLEOTIDE SEQUENCE [LARGE SCALE GENOMIC DNA]</scope>
    <source>
        <strain evidence="16">SZCCT0094</strain>
    </source>
</reference>
<evidence type="ECO:0000256" key="10">
    <source>
        <dbReference type="PROSITE-ProRule" id="PRU01360"/>
    </source>
</evidence>
<evidence type="ECO:0000313" key="15">
    <source>
        <dbReference type="EMBL" id="MBR1137019.1"/>
    </source>
</evidence>
<dbReference type="PANTHER" id="PTHR32552">
    <property type="entry name" value="FERRICHROME IRON RECEPTOR-RELATED"/>
    <property type="match status" value="1"/>
</dbReference>
<evidence type="ECO:0000256" key="12">
    <source>
        <dbReference type="SAM" id="MobiDB-lite"/>
    </source>
</evidence>
<dbReference type="InterPro" id="IPR010105">
    <property type="entry name" value="TonB_sidphr_rcpt"/>
</dbReference>
<dbReference type="PANTHER" id="PTHR32552:SF82">
    <property type="entry name" value="FCUA PROTEIN"/>
    <property type="match status" value="1"/>
</dbReference>
<dbReference type="InterPro" id="IPR000531">
    <property type="entry name" value="Beta-barrel_TonB"/>
</dbReference>
<evidence type="ECO:0000259" key="14">
    <source>
        <dbReference type="Pfam" id="PF07715"/>
    </source>
</evidence>
<keyword evidence="8 15" id="KW-0675">Receptor</keyword>
<proteinExistence type="inferred from homology"/>
<comment type="caution">
    <text evidence="15">The sequence shown here is derived from an EMBL/GenBank/DDBJ whole genome shotgun (WGS) entry which is preliminary data.</text>
</comment>
<dbReference type="Gene3D" id="2.170.130.10">
    <property type="entry name" value="TonB-dependent receptor, plug domain"/>
    <property type="match status" value="1"/>
</dbReference>
<dbReference type="RefSeq" id="WP_041750595.1">
    <property type="nucleotide sequence ID" value="NZ_JABFDP010000012.1"/>
</dbReference>
<comment type="similarity">
    <text evidence="2 10 11">Belongs to the TonB-dependent receptor family.</text>
</comment>
<keyword evidence="16" id="KW-1185">Reference proteome</keyword>
<feature type="domain" description="TonB-dependent receptor-like beta-barrel" evidence="13">
    <location>
        <begin position="306"/>
        <end position="756"/>
    </location>
</feature>
<evidence type="ECO:0000256" key="5">
    <source>
        <dbReference type="ARBA" id="ARBA00022692"/>
    </source>
</evidence>
<organism evidence="15 16">
    <name type="scientific">Bradyrhizobium denitrificans</name>
    <dbReference type="NCBI Taxonomy" id="2734912"/>
    <lineage>
        <taxon>Bacteria</taxon>
        <taxon>Pseudomonadati</taxon>
        <taxon>Pseudomonadota</taxon>
        <taxon>Alphaproteobacteria</taxon>
        <taxon>Hyphomicrobiales</taxon>
        <taxon>Nitrobacteraceae</taxon>
        <taxon>Bradyrhizobium</taxon>
    </lineage>
</organism>
<dbReference type="Gene3D" id="2.40.170.20">
    <property type="entry name" value="TonB-dependent receptor, beta-barrel domain"/>
    <property type="match status" value="1"/>
</dbReference>
<evidence type="ECO:0000256" key="2">
    <source>
        <dbReference type="ARBA" id="ARBA00009810"/>
    </source>
</evidence>
<feature type="compositionally biased region" description="Polar residues" evidence="12">
    <location>
        <begin position="53"/>
        <end position="65"/>
    </location>
</feature>
<evidence type="ECO:0000256" key="3">
    <source>
        <dbReference type="ARBA" id="ARBA00022448"/>
    </source>
</evidence>
<comment type="subcellular location">
    <subcellularLocation>
        <location evidence="1 10">Cell outer membrane</location>
        <topology evidence="1 10">Multi-pass membrane protein</topology>
    </subcellularLocation>
</comment>
<gene>
    <name evidence="15" type="ORF">JQ619_14690</name>
</gene>
<keyword evidence="6 11" id="KW-0798">TonB box</keyword>
<evidence type="ECO:0000259" key="13">
    <source>
        <dbReference type="Pfam" id="PF00593"/>
    </source>
</evidence>
<evidence type="ECO:0000256" key="1">
    <source>
        <dbReference type="ARBA" id="ARBA00004571"/>
    </source>
</evidence>
<dbReference type="InterPro" id="IPR036942">
    <property type="entry name" value="Beta-barrel_TonB_sf"/>
</dbReference>
<dbReference type="Proteomes" id="UP001314635">
    <property type="component" value="Unassembled WGS sequence"/>
</dbReference>
<dbReference type="InterPro" id="IPR037066">
    <property type="entry name" value="Plug_dom_sf"/>
</dbReference>
<keyword evidence="3 10" id="KW-0813">Transport</keyword>
<evidence type="ECO:0000256" key="11">
    <source>
        <dbReference type="RuleBase" id="RU003357"/>
    </source>
</evidence>
<feature type="domain" description="TonB-dependent receptor plug" evidence="14">
    <location>
        <begin position="121"/>
        <end position="217"/>
    </location>
</feature>
<dbReference type="CDD" id="cd01347">
    <property type="entry name" value="ligand_gated_channel"/>
    <property type="match status" value="1"/>
</dbReference>
<keyword evidence="9 10" id="KW-0998">Cell outer membrane</keyword>
<protein>
    <submittedName>
        <fullName evidence="15">TonB-dependent receptor</fullName>
    </submittedName>
</protein>
<keyword evidence="5 10" id="KW-0812">Transmembrane</keyword>
<dbReference type="Pfam" id="PF07715">
    <property type="entry name" value="Plug"/>
    <property type="match status" value="1"/>
</dbReference>
<evidence type="ECO:0000256" key="8">
    <source>
        <dbReference type="ARBA" id="ARBA00023170"/>
    </source>
</evidence>
<dbReference type="InterPro" id="IPR012910">
    <property type="entry name" value="Plug_dom"/>
</dbReference>
<evidence type="ECO:0000256" key="9">
    <source>
        <dbReference type="ARBA" id="ARBA00023237"/>
    </source>
</evidence>
<keyword evidence="7 10" id="KW-0472">Membrane</keyword>